<accession>A0A2W0HK63</accession>
<feature type="domain" description="RDD" evidence="8">
    <location>
        <begin position="35"/>
        <end position="162"/>
    </location>
</feature>
<evidence type="ECO:0000256" key="6">
    <source>
        <dbReference type="SAM" id="MobiDB-lite"/>
    </source>
</evidence>
<keyword evidence="3 7" id="KW-0812">Transmembrane</keyword>
<sequence length="182" mass="20397">MTDNSEENKVETRQDHPAAEEAATSTEPVHEYQLGGFWMRLWAYTIDVILVSSLSGVIAGSLLRLGGIQNASIGIYSLAGFLSALTAFTYFVVMTKVYRQTLGKMILGVRVISVKKETLTWGDVIIREVFGRFIHQSLFITNLLYLVVAFDSRKQGIHDKFADTTVVLEPRRKRPLVQEAAE</sequence>
<proteinExistence type="predicted"/>
<dbReference type="EMBL" id="PDOF01000001">
    <property type="protein sequence ID" value="PYZ97199.1"/>
    <property type="molecule type" value="Genomic_DNA"/>
</dbReference>
<keyword evidence="10" id="KW-1185">Reference proteome</keyword>
<dbReference type="InterPro" id="IPR051791">
    <property type="entry name" value="Pra-immunoreactive"/>
</dbReference>
<dbReference type="InterPro" id="IPR010432">
    <property type="entry name" value="RDD"/>
</dbReference>
<keyword evidence="2" id="KW-1003">Cell membrane</keyword>
<dbReference type="PANTHER" id="PTHR36115:SF9">
    <property type="entry name" value="LMO1584 PROTEIN"/>
    <property type="match status" value="1"/>
</dbReference>
<comment type="caution">
    <text evidence="9">The sequence shown here is derived from an EMBL/GenBank/DDBJ whole genome shotgun (WGS) entry which is preliminary data.</text>
</comment>
<feature type="region of interest" description="Disordered" evidence="6">
    <location>
        <begin position="1"/>
        <end position="27"/>
    </location>
</feature>
<dbReference type="GO" id="GO:0005886">
    <property type="term" value="C:plasma membrane"/>
    <property type="evidence" value="ECO:0007669"/>
    <property type="project" value="UniProtKB-SubCell"/>
</dbReference>
<feature type="compositionally biased region" description="Basic and acidic residues" evidence="6">
    <location>
        <begin position="1"/>
        <end position="19"/>
    </location>
</feature>
<evidence type="ECO:0000256" key="2">
    <source>
        <dbReference type="ARBA" id="ARBA00022475"/>
    </source>
</evidence>
<feature type="transmembrane region" description="Helical" evidence="7">
    <location>
        <begin position="75"/>
        <end position="93"/>
    </location>
</feature>
<evidence type="ECO:0000256" key="3">
    <source>
        <dbReference type="ARBA" id="ARBA00022692"/>
    </source>
</evidence>
<dbReference type="PANTHER" id="PTHR36115">
    <property type="entry name" value="PROLINE-RICH ANTIGEN HOMOLOG-RELATED"/>
    <property type="match status" value="1"/>
</dbReference>
<evidence type="ECO:0000256" key="5">
    <source>
        <dbReference type="ARBA" id="ARBA00023136"/>
    </source>
</evidence>
<evidence type="ECO:0000313" key="9">
    <source>
        <dbReference type="EMBL" id="PYZ97199.1"/>
    </source>
</evidence>
<evidence type="ECO:0000256" key="7">
    <source>
        <dbReference type="SAM" id="Phobius"/>
    </source>
</evidence>
<dbReference type="OrthoDB" id="9793824at2"/>
<dbReference type="RefSeq" id="WP_110516039.1">
    <property type="nucleotide sequence ID" value="NZ_PDOF01000001.1"/>
</dbReference>
<evidence type="ECO:0000313" key="10">
    <source>
        <dbReference type="Proteomes" id="UP000248066"/>
    </source>
</evidence>
<keyword evidence="5 7" id="KW-0472">Membrane</keyword>
<evidence type="ECO:0000256" key="1">
    <source>
        <dbReference type="ARBA" id="ARBA00004651"/>
    </source>
</evidence>
<protein>
    <recommendedName>
        <fullName evidence="8">RDD domain-containing protein</fullName>
    </recommendedName>
</protein>
<evidence type="ECO:0000259" key="8">
    <source>
        <dbReference type="Pfam" id="PF06271"/>
    </source>
</evidence>
<comment type="subcellular location">
    <subcellularLocation>
        <location evidence="1">Cell membrane</location>
        <topology evidence="1">Multi-pass membrane protein</topology>
    </subcellularLocation>
</comment>
<dbReference type="AlphaFoldDB" id="A0A2W0HK63"/>
<gene>
    <name evidence="9" type="ORF">CR205_00940</name>
</gene>
<evidence type="ECO:0000256" key="4">
    <source>
        <dbReference type="ARBA" id="ARBA00022989"/>
    </source>
</evidence>
<feature type="transmembrane region" description="Helical" evidence="7">
    <location>
        <begin position="41"/>
        <end position="63"/>
    </location>
</feature>
<dbReference type="Proteomes" id="UP000248066">
    <property type="component" value="Unassembled WGS sequence"/>
</dbReference>
<keyword evidence="4 7" id="KW-1133">Transmembrane helix</keyword>
<organism evidence="9 10">
    <name type="scientific">Alteribacter lacisalsi</name>
    <dbReference type="NCBI Taxonomy" id="2045244"/>
    <lineage>
        <taxon>Bacteria</taxon>
        <taxon>Bacillati</taxon>
        <taxon>Bacillota</taxon>
        <taxon>Bacilli</taxon>
        <taxon>Bacillales</taxon>
        <taxon>Bacillaceae</taxon>
        <taxon>Alteribacter</taxon>
    </lineage>
</organism>
<dbReference type="Pfam" id="PF06271">
    <property type="entry name" value="RDD"/>
    <property type="match status" value="1"/>
</dbReference>
<reference evidence="9 10" key="1">
    <citation type="submission" date="2017-10" db="EMBL/GenBank/DDBJ databases">
        <title>Bacillus sp. nov., a halophilic bacterium isolated from a Yangshapao Lake.</title>
        <authorList>
            <person name="Wang H."/>
        </authorList>
    </citation>
    <scope>NUCLEOTIDE SEQUENCE [LARGE SCALE GENOMIC DNA]</scope>
    <source>
        <strain evidence="9 10">YSP-3</strain>
    </source>
</reference>
<name>A0A2W0HK63_9BACI</name>